<dbReference type="InterPro" id="IPR039420">
    <property type="entry name" value="WalR-like"/>
</dbReference>
<keyword evidence="3 7" id="KW-0238">DNA-binding</keyword>
<reference evidence="11" key="1">
    <citation type="submission" date="2015-07" db="EMBL/GenBank/DDBJ databases">
        <title>Near-Complete Genome Sequence of the Cellulolytic Bacterium Bacteroides (Pseudobacteroides) cellulosolvens ATCC 35603.</title>
        <authorList>
            <person name="Dassa B."/>
            <person name="Utturkar S.M."/>
            <person name="Klingeman D.M."/>
            <person name="Hurt R.A."/>
            <person name="Keller M."/>
            <person name="Xu J."/>
            <person name="Reddy Y.H.K."/>
            <person name="Borovok I."/>
            <person name="Grinberg I.R."/>
            <person name="Lamed R."/>
            <person name="Zhivin O."/>
            <person name="Bayer E.A."/>
            <person name="Brown S.D."/>
        </authorList>
    </citation>
    <scope>NUCLEOTIDE SEQUENCE [LARGE SCALE GENOMIC DNA]</scope>
    <source>
        <strain evidence="11">DSM 2933</strain>
    </source>
</reference>
<keyword evidence="11" id="KW-1185">Reference proteome</keyword>
<organism evidence="10 11">
    <name type="scientific">Pseudobacteroides cellulosolvens ATCC 35603 = DSM 2933</name>
    <dbReference type="NCBI Taxonomy" id="398512"/>
    <lineage>
        <taxon>Bacteria</taxon>
        <taxon>Bacillati</taxon>
        <taxon>Bacillota</taxon>
        <taxon>Clostridia</taxon>
        <taxon>Eubacteriales</taxon>
        <taxon>Oscillospiraceae</taxon>
        <taxon>Pseudobacteroides</taxon>
    </lineage>
</organism>
<dbReference type="PANTHER" id="PTHR48111:SF54">
    <property type="entry name" value="STAGE 0 SPORULATION PROTEIN A HOMOLOG"/>
    <property type="match status" value="1"/>
</dbReference>
<dbReference type="Gene3D" id="3.40.50.2300">
    <property type="match status" value="1"/>
</dbReference>
<evidence type="ECO:0000256" key="7">
    <source>
        <dbReference type="PROSITE-ProRule" id="PRU01091"/>
    </source>
</evidence>
<evidence type="ECO:0000313" key="11">
    <source>
        <dbReference type="Proteomes" id="UP000036923"/>
    </source>
</evidence>
<evidence type="ECO:0000256" key="4">
    <source>
        <dbReference type="ARBA" id="ARBA00023163"/>
    </source>
</evidence>
<feature type="DNA-binding region" description="OmpR/PhoB-type" evidence="7">
    <location>
        <begin position="129"/>
        <end position="228"/>
    </location>
</feature>
<evidence type="ECO:0000256" key="1">
    <source>
        <dbReference type="ARBA" id="ARBA00018672"/>
    </source>
</evidence>
<dbReference type="GO" id="GO:0006355">
    <property type="term" value="P:regulation of DNA-templated transcription"/>
    <property type="evidence" value="ECO:0007669"/>
    <property type="project" value="InterPro"/>
</dbReference>
<name>A0A0L6JMS9_9FIRM</name>
<dbReference type="InterPro" id="IPR001789">
    <property type="entry name" value="Sig_transdc_resp-reg_receiver"/>
</dbReference>
<evidence type="ECO:0000259" key="9">
    <source>
        <dbReference type="PROSITE" id="PS51755"/>
    </source>
</evidence>
<feature type="modified residue" description="4-aspartylphosphate" evidence="6">
    <location>
        <position position="53"/>
    </location>
</feature>
<accession>A0A0L6JMS9</accession>
<evidence type="ECO:0000256" key="6">
    <source>
        <dbReference type="PROSITE-ProRule" id="PRU00169"/>
    </source>
</evidence>
<dbReference type="PROSITE" id="PS50110">
    <property type="entry name" value="RESPONSE_REGULATORY"/>
    <property type="match status" value="1"/>
</dbReference>
<dbReference type="Pfam" id="PF00072">
    <property type="entry name" value="Response_reg"/>
    <property type="match status" value="1"/>
</dbReference>
<dbReference type="GO" id="GO:0032993">
    <property type="term" value="C:protein-DNA complex"/>
    <property type="evidence" value="ECO:0007669"/>
    <property type="project" value="TreeGrafter"/>
</dbReference>
<dbReference type="InterPro" id="IPR011006">
    <property type="entry name" value="CheY-like_superfamily"/>
</dbReference>
<dbReference type="SUPFAM" id="SSF52172">
    <property type="entry name" value="CheY-like"/>
    <property type="match status" value="1"/>
</dbReference>
<feature type="domain" description="Response regulatory" evidence="8">
    <location>
        <begin position="3"/>
        <end position="118"/>
    </location>
</feature>
<evidence type="ECO:0000256" key="3">
    <source>
        <dbReference type="ARBA" id="ARBA00023125"/>
    </source>
</evidence>
<dbReference type="PANTHER" id="PTHR48111">
    <property type="entry name" value="REGULATOR OF RPOS"/>
    <property type="match status" value="1"/>
</dbReference>
<keyword evidence="2" id="KW-0805">Transcription regulation</keyword>
<dbReference type="Pfam" id="PF00486">
    <property type="entry name" value="Trans_reg_C"/>
    <property type="match status" value="1"/>
</dbReference>
<dbReference type="Gene3D" id="1.10.10.10">
    <property type="entry name" value="Winged helix-like DNA-binding domain superfamily/Winged helix DNA-binding domain"/>
    <property type="match status" value="1"/>
</dbReference>
<dbReference type="STRING" id="398512.Bccel_2335"/>
<keyword evidence="6" id="KW-0597">Phosphoprotein</keyword>
<dbReference type="EMBL" id="LGTC01000001">
    <property type="protein sequence ID" value="KNY27070.1"/>
    <property type="molecule type" value="Genomic_DNA"/>
</dbReference>
<proteinExistence type="predicted"/>
<dbReference type="InterPro" id="IPR001867">
    <property type="entry name" value="OmpR/PhoB-type_DNA-bd"/>
</dbReference>
<dbReference type="SMART" id="SM00448">
    <property type="entry name" value="REC"/>
    <property type="match status" value="1"/>
</dbReference>
<dbReference type="GO" id="GO:0000976">
    <property type="term" value="F:transcription cis-regulatory region binding"/>
    <property type="evidence" value="ECO:0007669"/>
    <property type="project" value="TreeGrafter"/>
</dbReference>
<protein>
    <recommendedName>
        <fullName evidence="1">Stage 0 sporulation protein A homolog</fullName>
    </recommendedName>
</protein>
<dbReference type="CDD" id="cd00383">
    <property type="entry name" value="trans_reg_C"/>
    <property type="match status" value="1"/>
</dbReference>
<dbReference type="GO" id="GO:0000156">
    <property type="term" value="F:phosphorelay response regulator activity"/>
    <property type="evidence" value="ECO:0007669"/>
    <property type="project" value="TreeGrafter"/>
</dbReference>
<sequence>MAKVLIVEDEADIREFLVINLKRAGFDSTEAGKGMESIEMIQSGLSYDIILLDVMLPDINGFTVLKRMRELEVSAGIIMLTARSQEIDKVHGLTLGADDYVVKPFSPSELIARIDALLRRINNNIHSPQKILSSDGFKLDLETRRFYKKDIEIELTQVEFSIIKLFLENHHKALGRDEILNKVWGKNFFGDWKTVDVNISRLRKKVENNPSNPEFINTIHGFGYRWGKG</sequence>
<dbReference type="AlphaFoldDB" id="A0A0L6JMS9"/>
<dbReference type="GO" id="GO:0005829">
    <property type="term" value="C:cytosol"/>
    <property type="evidence" value="ECO:0007669"/>
    <property type="project" value="TreeGrafter"/>
</dbReference>
<gene>
    <name evidence="10" type="ORF">Bccel_2335</name>
</gene>
<evidence type="ECO:0000313" key="10">
    <source>
        <dbReference type="EMBL" id="KNY27070.1"/>
    </source>
</evidence>
<evidence type="ECO:0000256" key="5">
    <source>
        <dbReference type="ARBA" id="ARBA00024867"/>
    </source>
</evidence>
<dbReference type="RefSeq" id="WP_036941732.1">
    <property type="nucleotide sequence ID" value="NZ_JQKC01000016.1"/>
</dbReference>
<comment type="caution">
    <text evidence="10">The sequence shown here is derived from an EMBL/GenBank/DDBJ whole genome shotgun (WGS) entry which is preliminary data.</text>
</comment>
<dbReference type="PROSITE" id="PS51755">
    <property type="entry name" value="OMPR_PHOB"/>
    <property type="match status" value="1"/>
</dbReference>
<dbReference type="SMART" id="SM00862">
    <property type="entry name" value="Trans_reg_C"/>
    <property type="match status" value="1"/>
</dbReference>
<comment type="function">
    <text evidence="5">May play the central regulatory role in sporulation. It may be an element of the effector pathway responsible for the activation of sporulation genes in response to nutritional stress. Spo0A may act in concert with spo0H (a sigma factor) to control the expression of some genes that are critical to the sporulation process.</text>
</comment>
<dbReference type="eggNOG" id="COG0745">
    <property type="taxonomic scope" value="Bacteria"/>
</dbReference>
<dbReference type="InterPro" id="IPR036388">
    <property type="entry name" value="WH-like_DNA-bd_sf"/>
</dbReference>
<dbReference type="Gene3D" id="6.10.250.690">
    <property type="match status" value="1"/>
</dbReference>
<keyword evidence="4" id="KW-0804">Transcription</keyword>
<evidence type="ECO:0000256" key="2">
    <source>
        <dbReference type="ARBA" id="ARBA00023015"/>
    </source>
</evidence>
<feature type="domain" description="OmpR/PhoB-type" evidence="9">
    <location>
        <begin position="129"/>
        <end position="228"/>
    </location>
</feature>
<evidence type="ECO:0000259" key="8">
    <source>
        <dbReference type="PROSITE" id="PS50110"/>
    </source>
</evidence>
<dbReference type="OrthoDB" id="9790442at2"/>
<dbReference type="Proteomes" id="UP000036923">
    <property type="component" value="Unassembled WGS sequence"/>
</dbReference>